<feature type="transmembrane region" description="Helical" evidence="3">
    <location>
        <begin position="20"/>
        <end position="39"/>
    </location>
</feature>
<dbReference type="Pfam" id="PF00015">
    <property type="entry name" value="MCPsignal"/>
    <property type="match status" value="1"/>
</dbReference>
<protein>
    <submittedName>
        <fullName evidence="5">Methyl-accepting chemotaxis protein</fullName>
    </submittedName>
</protein>
<accession>A0ABU6GT52</accession>
<keyword evidence="3" id="KW-1133">Transmembrane helix</keyword>
<gene>
    <name evidence="5" type="ORF">P4H66_16715</name>
</gene>
<dbReference type="RefSeq" id="WP_326089171.1">
    <property type="nucleotide sequence ID" value="NZ_JARLKZ010000012.1"/>
</dbReference>
<sequence>MKDNHPNIHMQYRKMGLQGAGLFSGAVVIINLVCFLLGVPALIGLIISLVLTVPISYGVAMWLLRTAGNQSKPNQTAGVEASVEDLHIYNSGTDIESFQNKDLSDQVNAHISKIADTIEQVKSNAEMGFYVSDMIKEATLGVSADSNEQTDMIRTSSNTVSDVVGAIRHISGSADEAAEAANESSVKATKGQDSILTAIERMDEANTTVHSLVDTMSRLDKSSREVVSFVSMIREIAEQTHLLALNAAIEAARFGDEGRGFSVIASEVRNLAEQSSQSAKQVTQVVSVILKETAQAVNSTKVVAGQVDDGLRVVNEAGESFEFIKLSIGEVAGQMQEVSSSVEEIAAGAEQLVVAMQKTEQIAVKTTTEMNNVTQAVEEHHAIMQQISSATESLNDFSDELGLVINQYRELLDDSQETETQEQTH</sequence>
<proteinExistence type="predicted"/>
<evidence type="ECO:0000259" key="4">
    <source>
        <dbReference type="PROSITE" id="PS50111"/>
    </source>
</evidence>
<evidence type="ECO:0000313" key="6">
    <source>
        <dbReference type="Proteomes" id="UP001344632"/>
    </source>
</evidence>
<dbReference type="EMBL" id="JARLKZ010000012">
    <property type="protein sequence ID" value="MEC0241466.1"/>
    <property type="molecule type" value="Genomic_DNA"/>
</dbReference>
<keyword evidence="6" id="KW-1185">Reference proteome</keyword>
<keyword evidence="1 2" id="KW-0807">Transducer</keyword>
<dbReference type="PROSITE" id="PS50111">
    <property type="entry name" value="CHEMOTAXIS_TRANSDUC_2"/>
    <property type="match status" value="1"/>
</dbReference>
<feature type="transmembrane region" description="Helical" evidence="3">
    <location>
        <begin position="45"/>
        <end position="64"/>
    </location>
</feature>
<dbReference type="PANTHER" id="PTHR32089:SF112">
    <property type="entry name" value="LYSOZYME-LIKE PROTEIN-RELATED"/>
    <property type="match status" value="1"/>
</dbReference>
<evidence type="ECO:0000256" key="1">
    <source>
        <dbReference type="ARBA" id="ARBA00023224"/>
    </source>
</evidence>
<dbReference type="PANTHER" id="PTHR32089">
    <property type="entry name" value="METHYL-ACCEPTING CHEMOTAXIS PROTEIN MCPB"/>
    <property type="match status" value="1"/>
</dbReference>
<organism evidence="5 6">
    <name type="scientific">Paenibacillus dokdonensis</name>
    <dbReference type="NCBI Taxonomy" id="2567944"/>
    <lineage>
        <taxon>Bacteria</taxon>
        <taxon>Bacillati</taxon>
        <taxon>Bacillota</taxon>
        <taxon>Bacilli</taxon>
        <taxon>Bacillales</taxon>
        <taxon>Paenibacillaceae</taxon>
        <taxon>Paenibacillus</taxon>
    </lineage>
</organism>
<reference evidence="5 6" key="1">
    <citation type="submission" date="2023-03" db="EMBL/GenBank/DDBJ databases">
        <title>Bacillus Genome Sequencing.</title>
        <authorList>
            <person name="Dunlap C."/>
        </authorList>
    </citation>
    <scope>NUCLEOTIDE SEQUENCE [LARGE SCALE GENOMIC DNA]</scope>
    <source>
        <strain evidence="5 6">BD-525</strain>
    </source>
</reference>
<evidence type="ECO:0000256" key="3">
    <source>
        <dbReference type="SAM" id="Phobius"/>
    </source>
</evidence>
<keyword evidence="3" id="KW-0472">Membrane</keyword>
<dbReference type="SUPFAM" id="SSF58104">
    <property type="entry name" value="Methyl-accepting chemotaxis protein (MCP) signaling domain"/>
    <property type="match status" value="1"/>
</dbReference>
<keyword evidence="3" id="KW-0812">Transmembrane</keyword>
<dbReference type="Gene3D" id="1.10.287.950">
    <property type="entry name" value="Methyl-accepting chemotaxis protein"/>
    <property type="match status" value="1"/>
</dbReference>
<evidence type="ECO:0000256" key="2">
    <source>
        <dbReference type="PROSITE-ProRule" id="PRU00284"/>
    </source>
</evidence>
<name>A0ABU6GT52_9BACL</name>
<dbReference type="SMART" id="SM00283">
    <property type="entry name" value="MA"/>
    <property type="match status" value="1"/>
</dbReference>
<comment type="caution">
    <text evidence="5">The sequence shown here is derived from an EMBL/GenBank/DDBJ whole genome shotgun (WGS) entry which is preliminary data.</text>
</comment>
<evidence type="ECO:0000313" key="5">
    <source>
        <dbReference type="EMBL" id="MEC0241466.1"/>
    </source>
</evidence>
<dbReference type="Proteomes" id="UP001344632">
    <property type="component" value="Unassembled WGS sequence"/>
</dbReference>
<dbReference type="InterPro" id="IPR004089">
    <property type="entry name" value="MCPsignal_dom"/>
</dbReference>
<feature type="domain" description="Methyl-accepting transducer" evidence="4">
    <location>
        <begin position="124"/>
        <end position="360"/>
    </location>
</feature>